<evidence type="ECO:0000256" key="3">
    <source>
        <dbReference type="ARBA" id="ARBA00022980"/>
    </source>
</evidence>
<dbReference type="Pfam" id="PF00572">
    <property type="entry name" value="Ribosomal_L13"/>
    <property type="match status" value="1"/>
</dbReference>
<evidence type="ECO:0000256" key="5">
    <source>
        <dbReference type="ARBA" id="ARBA00035201"/>
    </source>
</evidence>
<dbReference type="InterPro" id="IPR036899">
    <property type="entry name" value="Ribosomal_uL13_sf"/>
</dbReference>
<dbReference type="FunFam" id="3.90.1180.10:FF:000001">
    <property type="entry name" value="50S ribosomal protein L13"/>
    <property type="match status" value="1"/>
</dbReference>
<evidence type="ECO:0000313" key="7">
    <source>
        <dbReference type="EMBL" id="NDV62591.1"/>
    </source>
</evidence>
<dbReference type="NCBIfam" id="TIGR01066">
    <property type="entry name" value="rplM_bact"/>
    <property type="match status" value="1"/>
</dbReference>
<keyword evidence="8" id="KW-1185">Reference proteome</keyword>
<evidence type="ECO:0000256" key="6">
    <source>
        <dbReference type="HAMAP-Rule" id="MF_01366"/>
    </source>
</evidence>
<comment type="caution">
    <text evidence="7">The sequence shown here is derived from an EMBL/GenBank/DDBJ whole genome shotgun (WGS) entry which is preliminary data.</text>
</comment>
<dbReference type="GO" id="GO:0022625">
    <property type="term" value="C:cytosolic large ribosomal subunit"/>
    <property type="evidence" value="ECO:0007669"/>
    <property type="project" value="TreeGrafter"/>
</dbReference>
<dbReference type="SUPFAM" id="SSF52161">
    <property type="entry name" value="Ribosomal protein L13"/>
    <property type="match status" value="1"/>
</dbReference>
<evidence type="ECO:0000256" key="1">
    <source>
        <dbReference type="ARBA" id="ARBA00006227"/>
    </source>
</evidence>
<accession>A0A6B2M0U6</accession>
<keyword evidence="3 6" id="KW-0689">Ribosomal protein</keyword>
<dbReference type="GO" id="GO:0003729">
    <property type="term" value="F:mRNA binding"/>
    <property type="evidence" value="ECO:0007669"/>
    <property type="project" value="TreeGrafter"/>
</dbReference>
<dbReference type="GO" id="GO:0003735">
    <property type="term" value="F:structural constituent of ribosome"/>
    <property type="evidence" value="ECO:0007669"/>
    <property type="project" value="InterPro"/>
</dbReference>
<sequence length="142" mass="16285">MKSYLAKTGEIEPKWYVIDAEGEVLGRLAVKIANILRGRHRPTYTPHTDTGDFVVVLNAAKVAVTGRKEEQKKYMFYSGYFGNEKYIGLKEFRNRKPEFIIENAVKGMLPRNRLARAQMKKLKIYAGTEHPHEAQNPVPYEG</sequence>
<evidence type="ECO:0000256" key="4">
    <source>
        <dbReference type="ARBA" id="ARBA00023274"/>
    </source>
</evidence>
<dbReference type="GO" id="GO:0006412">
    <property type="term" value="P:translation"/>
    <property type="evidence" value="ECO:0007669"/>
    <property type="project" value="UniProtKB-UniRule"/>
</dbReference>
<dbReference type="PANTHER" id="PTHR11545">
    <property type="entry name" value="RIBOSOMAL PROTEIN L13"/>
    <property type="match status" value="1"/>
</dbReference>
<dbReference type="PANTHER" id="PTHR11545:SF2">
    <property type="entry name" value="LARGE RIBOSOMAL SUBUNIT PROTEIN UL13M"/>
    <property type="match status" value="1"/>
</dbReference>
<dbReference type="InterPro" id="IPR005822">
    <property type="entry name" value="Ribosomal_uL13"/>
</dbReference>
<organism evidence="7 8">
    <name type="scientific">Oceanipulchritudo coccoides</name>
    <dbReference type="NCBI Taxonomy" id="2706888"/>
    <lineage>
        <taxon>Bacteria</taxon>
        <taxon>Pseudomonadati</taxon>
        <taxon>Verrucomicrobiota</taxon>
        <taxon>Opitutia</taxon>
        <taxon>Puniceicoccales</taxon>
        <taxon>Oceanipulchritudinaceae</taxon>
        <taxon>Oceanipulchritudo</taxon>
    </lineage>
</organism>
<comment type="similarity">
    <text evidence="1 6">Belongs to the universal ribosomal protein uL13 family.</text>
</comment>
<keyword evidence="4 6" id="KW-0687">Ribonucleoprotein</keyword>
<comment type="subunit">
    <text evidence="2 6">Part of the 50S ribosomal subunit.</text>
</comment>
<dbReference type="HAMAP" id="MF_01366">
    <property type="entry name" value="Ribosomal_uL13"/>
    <property type="match status" value="1"/>
</dbReference>
<dbReference type="RefSeq" id="WP_163964722.1">
    <property type="nucleotide sequence ID" value="NZ_JAAGNX010000002.1"/>
</dbReference>
<dbReference type="AlphaFoldDB" id="A0A6B2M0U6"/>
<protein>
    <recommendedName>
        <fullName evidence="5 6">Large ribosomal subunit protein uL13</fullName>
    </recommendedName>
</protein>
<dbReference type="GO" id="GO:0017148">
    <property type="term" value="P:negative regulation of translation"/>
    <property type="evidence" value="ECO:0007669"/>
    <property type="project" value="TreeGrafter"/>
</dbReference>
<comment type="function">
    <text evidence="6">This protein is one of the early assembly proteins of the 50S ribosomal subunit, although it is not seen to bind rRNA by itself. It is important during the early stages of 50S assembly.</text>
</comment>
<dbReference type="Proteomes" id="UP000478417">
    <property type="component" value="Unassembled WGS sequence"/>
</dbReference>
<dbReference type="InterPro" id="IPR005823">
    <property type="entry name" value="Ribosomal_uL13_bac-type"/>
</dbReference>
<dbReference type="Gene3D" id="3.90.1180.10">
    <property type="entry name" value="Ribosomal protein L13"/>
    <property type="match status" value="1"/>
</dbReference>
<reference evidence="7 8" key="1">
    <citation type="submission" date="2020-02" db="EMBL/GenBank/DDBJ databases">
        <title>Albibacoteraceae fam. nov., the first described family within the subdivision 4 Verrucomicrobia.</title>
        <authorList>
            <person name="Xi F."/>
        </authorList>
    </citation>
    <scope>NUCLEOTIDE SEQUENCE [LARGE SCALE GENOMIC DNA]</scope>
    <source>
        <strain evidence="7 8">CK1056</strain>
    </source>
</reference>
<evidence type="ECO:0000313" key="8">
    <source>
        <dbReference type="Proteomes" id="UP000478417"/>
    </source>
</evidence>
<dbReference type="CDD" id="cd00392">
    <property type="entry name" value="Ribosomal_L13"/>
    <property type="match status" value="1"/>
</dbReference>
<evidence type="ECO:0000256" key="2">
    <source>
        <dbReference type="ARBA" id="ARBA00011838"/>
    </source>
</evidence>
<proteinExistence type="inferred from homology"/>
<dbReference type="EMBL" id="JAAGNX010000002">
    <property type="protein sequence ID" value="NDV62591.1"/>
    <property type="molecule type" value="Genomic_DNA"/>
</dbReference>
<dbReference type="PIRSF" id="PIRSF002181">
    <property type="entry name" value="Ribosomal_L13"/>
    <property type="match status" value="1"/>
</dbReference>
<gene>
    <name evidence="6 7" type="primary">rplM</name>
    <name evidence="7" type="ORF">G0Q06_09020</name>
</gene>
<name>A0A6B2M0U6_9BACT</name>